<comment type="similarity">
    <text evidence="1">Belongs to the LysR transcriptional regulatory family.</text>
</comment>
<dbReference type="GO" id="GO:0032993">
    <property type="term" value="C:protein-DNA complex"/>
    <property type="evidence" value="ECO:0007669"/>
    <property type="project" value="TreeGrafter"/>
</dbReference>
<sequence length="308" mass="33466">MDVRLLELFVCVAEEGSIHGGARRLRIAQPAVSKGLRRLERHVGTELAHRSAHGVELTPAGALLLIEARELLERIGRITDAVRDTALRERRITLGLIAGTVSAAELTRQIVDVYRRRHPGLIVSLRELTFPEQFTAVESGEVDVALVRPPYVDDELAVEPLFDEPLVLCCGADHPLAEAHELTVAEVLDEPMPDMPAATRDWTDFWHLTDSRGGPARIGGDPAGTLSELCLAVDLGGVVTPAAASAWRMGLERPSLRAVPLSDAPRSQVAVASRRRDQRSDVLGFAECARDVARAMIDDVDGATLLVR</sequence>
<evidence type="ECO:0000256" key="3">
    <source>
        <dbReference type="ARBA" id="ARBA00023125"/>
    </source>
</evidence>
<evidence type="ECO:0000259" key="5">
    <source>
        <dbReference type="PROSITE" id="PS50931"/>
    </source>
</evidence>
<dbReference type="SUPFAM" id="SSF46785">
    <property type="entry name" value="Winged helix' DNA-binding domain"/>
    <property type="match status" value="1"/>
</dbReference>
<evidence type="ECO:0000313" key="6">
    <source>
        <dbReference type="EMBL" id="OSY40740.1"/>
    </source>
</evidence>
<dbReference type="RefSeq" id="WP_125911469.1">
    <property type="nucleotide sequence ID" value="NZ_AP018920.1"/>
</dbReference>
<feature type="domain" description="HTH lysR-type" evidence="5">
    <location>
        <begin position="1"/>
        <end position="58"/>
    </location>
</feature>
<dbReference type="PRINTS" id="PR00039">
    <property type="entry name" value="HTHLYSR"/>
</dbReference>
<dbReference type="InterPro" id="IPR000847">
    <property type="entry name" value="LysR_HTH_N"/>
</dbReference>
<dbReference type="Gene3D" id="1.10.10.10">
    <property type="entry name" value="Winged helix-like DNA-binding domain superfamily/Winged helix DNA-binding domain"/>
    <property type="match status" value="1"/>
</dbReference>
<dbReference type="Pfam" id="PF00126">
    <property type="entry name" value="HTH_1"/>
    <property type="match status" value="1"/>
</dbReference>
<organism evidence="6 7">
    <name type="scientific">Pseudonocardia autotrophica</name>
    <name type="common">Amycolata autotrophica</name>
    <name type="synonym">Nocardia autotrophica</name>
    <dbReference type="NCBI Taxonomy" id="2074"/>
    <lineage>
        <taxon>Bacteria</taxon>
        <taxon>Bacillati</taxon>
        <taxon>Actinomycetota</taxon>
        <taxon>Actinomycetes</taxon>
        <taxon>Pseudonocardiales</taxon>
        <taxon>Pseudonocardiaceae</taxon>
        <taxon>Pseudonocardia</taxon>
    </lineage>
</organism>
<keyword evidence="7" id="KW-1185">Reference proteome</keyword>
<dbReference type="STRING" id="2074.BG845_02498"/>
<evidence type="ECO:0000256" key="1">
    <source>
        <dbReference type="ARBA" id="ARBA00009437"/>
    </source>
</evidence>
<dbReference type="FunFam" id="1.10.10.10:FF:000001">
    <property type="entry name" value="LysR family transcriptional regulator"/>
    <property type="match status" value="1"/>
</dbReference>
<dbReference type="CDD" id="cd08414">
    <property type="entry name" value="PBP2_LTTR_aromatics_like"/>
    <property type="match status" value="1"/>
</dbReference>
<reference evidence="6 7" key="1">
    <citation type="submission" date="2016-09" db="EMBL/GenBank/DDBJ databases">
        <title>Pseudonocardia autotrophica DSM535, a candidate organism with high potential of specific P450 cytochromes.</title>
        <authorList>
            <person name="Grumaz C."/>
            <person name="Vainshtein Y."/>
            <person name="Kirstahler P."/>
            <person name="Sohn K."/>
        </authorList>
    </citation>
    <scope>NUCLEOTIDE SEQUENCE [LARGE SCALE GENOMIC DNA]</scope>
    <source>
        <strain evidence="6 7">DSM 535</strain>
    </source>
</reference>
<gene>
    <name evidence="6" type="primary">hcaR_4</name>
    <name evidence="6" type="ORF">BG845_02498</name>
</gene>
<dbReference type="EMBL" id="MIGB01000011">
    <property type="protein sequence ID" value="OSY40740.1"/>
    <property type="molecule type" value="Genomic_DNA"/>
</dbReference>
<dbReference type="Gene3D" id="3.40.190.10">
    <property type="entry name" value="Periplasmic binding protein-like II"/>
    <property type="match status" value="2"/>
</dbReference>
<keyword evidence="3" id="KW-0238">DNA-binding</keyword>
<evidence type="ECO:0000256" key="4">
    <source>
        <dbReference type="ARBA" id="ARBA00023163"/>
    </source>
</evidence>
<keyword evidence="2" id="KW-0805">Transcription regulation</keyword>
<dbReference type="Proteomes" id="UP000194360">
    <property type="component" value="Unassembled WGS sequence"/>
</dbReference>
<dbReference type="InterPro" id="IPR036388">
    <property type="entry name" value="WH-like_DNA-bd_sf"/>
</dbReference>
<dbReference type="SUPFAM" id="SSF53850">
    <property type="entry name" value="Periplasmic binding protein-like II"/>
    <property type="match status" value="1"/>
</dbReference>
<dbReference type="PANTHER" id="PTHR30346:SF0">
    <property type="entry name" value="HCA OPERON TRANSCRIPTIONAL ACTIVATOR HCAR"/>
    <property type="match status" value="1"/>
</dbReference>
<evidence type="ECO:0000256" key="2">
    <source>
        <dbReference type="ARBA" id="ARBA00023015"/>
    </source>
</evidence>
<comment type="caution">
    <text evidence="6">The sequence shown here is derived from an EMBL/GenBank/DDBJ whole genome shotgun (WGS) entry which is preliminary data.</text>
</comment>
<name>A0A1Y2MZZ1_PSEAH</name>
<dbReference type="OrthoDB" id="3181812at2"/>
<dbReference type="AlphaFoldDB" id="A0A1Y2MZZ1"/>
<dbReference type="InterPro" id="IPR036390">
    <property type="entry name" value="WH_DNA-bd_sf"/>
</dbReference>
<dbReference type="Pfam" id="PF03466">
    <property type="entry name" value="LysR_substrate"/>
    <property type="match status" value="1"/>
</dbReference>
<proteinExistence type="inferred from homology"/>
<dbReference type="PROSITE" id="PS50931">
    <property type="entry name" value="HTH_LYSR"/>
    <property type="match status" value="1"/>
</dbReference>
<dbReference type="GO" id="GO:0003677">
    <property type="term" value="F:DNA binding"/>
    <property type="evidence" value="ECO:0007669"/>
    <property type="project" value="UniProtKB-KW"/>
</dbReference>
<dbReference type="PANTHER" id="PTHR30346">
    <property type="entry name" value="TRANSCRIPTIONAL DUAL REGULATOR HCAR-RELATED"/>
    <property type="match status" value="1"/>
</dbReference>
<dbReference type="InterPro" id="IPR005119">
    <property type="entry name" value="LysR_subst-bd"/>
</dbReference>
<accession>A0A1Y2MZZ1</accession>
<dbReference type="GO" id="GO:0003700">
    <property type="term" value="F:DNA-binding transcription factor activity"/>
    <property type="evidence" value="ECO:0007669"/>
    <property type="project" value="InterPro"/>
</dbReference>
<evidence type="ECO:0000313" key="7">
    <source>
        <dbReference type="Proteomes" id="UP000194360"/>
    </source>
</evidence>
<protein>
    <submittedName>
        <fullName evidence="6">Hca operon transcriptional activator</fullName>
    </submittedName>
</protein>
<keyword evidence="4" id="KW-0804">Transcription</keyword>